<protein>
    <submittedName>
        <fullName evidence="3">Uncharacterized protein</fullName>
    </submittedName>
</protein>
<name>A0A915HKX1_ROMCU</name>
<evidence type="ECO:0000313" key="2">
    <source>
        <dbReference type="Proteomes" id="UP000887565"/>
    </source>
</evidence>
<evidence type="ECO:0000313" key="3">
    <source>
        <dbReference type="WBParaSite" id="nRc.2.0.1.t02120-RA"/>
    </source>
</evidence>
<proteinExistence type="predicted"/>
<dbReference type="AlphaFoldDB" id="A0A915HKX1"/>
<feature type="region of interest" description="Disordered" evidence="1">
    <location>
        <begin position="30"/>
        <end position="58"/>
    </location>
</feature>
<sequence length="138" mass="15585">TYDLEILNKFLATTSVLNDTELTSNVRYSFGKASSSSSSPSLLVDSSSSSSNSSSVSTFAGKFSYKKKNLSKKYFNRSLASKVRQLRVMTNPVFHELYWLEIYSDLKTYFNNRAACANRYNFRNGKQIGLKLAQYVGH</sequence>
<organism evidence="2 3">
    <name type="scientific">Romanomermis culicivorax</name>
    <name type="common">Nematode worm</name>
    <dbReference type="NCBI Taxonomy" id="13658"/>
    <lineage>
        <taxon>Eukaryota</taxon>
        <taxon>Metazoa</taxon>
        <taxon>Ecdysozoa</taxon>
        <taxon>Nematoda</taxon>
        <taxon>Enoplea</taxon>
        <taxon>Dorylaimia</taxon>
        <taxon>Mermithida</taxon>
        <taxon>Mermithoidea</taxon>
        <taxon>Mermithidae</taxon>
        <taxon>Romanomermis</taxon>
    </lineage>
</organism>
<accession>A0A915HKX1</accession>
<dbReference type="WBParaSite" id="nRc.2.0.1.t02120-RA">
    <property type="protein sequence ID" value="nRc.2.0.1.t02120-RA"/>
    <property type="gene ID" value="nRc.2.0.1.g02120"/>
</dbReference>
<feature type="compositionally biased region" description="Low complexity" evidence="1">
    <location>
        <begin position="34"/>
        <end position="57"/>
    </location>
</feature>
<evidence type="ECO:0000256" key="1">
    <source>
        <dbReference type="SAM" id="MobiDB-lite"/>
    </source>
</evidence>
<reference evidence="3" key="1">
    <citation type="submission" date="2022-11" db="UniProtKB">
        <authorList>
            <consortium name="WormBaseParasite"/>
        </authorList>
    </citation>
    <scope>IDENTIFICATION</scope>
</reference>
<dbReference type="Proteomes" id="UP000887565">
    <property type="component" value="Unplaced"/>
</dbReference>
<keyword evidence="2" id="KW-1185">Reference proteome</keyword>